<organism evidence="8">
    <name type="scientific">freshwater metagenome</name>
    <dbReference type="NCBI Taxonomy" id="449393"/>
    <lineage>
        <taxon>unclassified sequences</taxon>
        <taxon>metagenomes</taxon>
        <taxon>ecological metagenomes</taxon>
    </lineage>
</organism>
<dbReference type="InterPro" id="IPR032816">
    <property type="entry name" value="VTT_dom"/>
</dbReference>
<keyword evidence="3 6" id="KW-0812">Transmembrane</keyword>
<dbReference type="InterPro" id="IPR032818">
    <property type="entry name" value="DedA-like"/>
</dbReference>
<protein>
    <submittedName>
        <fullName evidence="8">Unannotated protein</fullName>
    </submittedName>
</protein>
<evidence type="ECO:0000256" key="2">
    <source>
        <dbReference type="ARBA" id="ARBA00022475"/>
    </source>
</evidence>
<name>A0A6J6T674_9ZZZZ</name>
<dbReference type="EMBL" id="CAEZZA010000042">
    <property type="protein sequence ID" value="CAB4742646.1"/>
    <property type="molecule type" value="Genomic_DNA"/>
</dbReference>
<comment type="subcellular location">
    <subcellularLocation>
        <location evidence="1">Cell membrane</location>
        <topology evidence="1">Multi-pass membrane protein</topology>
    </subcellularLocation>
</comment>
<evidence type="ECO:0000256" key="1">
    <source>
        <dbReference type="ARBA" id="ARBA00004651"/>
    </source>
</evidence>
<evidence type="ECO:0000259" key="7">
    <source>
        <dbReference type="Pfam" id="PF09335"/>
    </source>
</evidence>
<dbReference type="Pfam" id="PF09335">
    <property type="entry name" value="VTT_dom"/>
    <property type="match status" value="1"/>
</dbReference>
<keyword evidence="2" id="KW-1003">Cell membrane</keyword>
<dbReference type="PANTHER" id="PTHR30353:SF0">
    <property type="entry name" value="TRANSMEMBRANE PROTEIN"/>
    <property type="match status" value="1"/>
</dbReference>
<evidence type="ECO:0000256" key="3">
    <source>
        <dbReference type="ARBA" id="ARBA00022692"/>
    </source>
</evidence>
<reference evidence="8" key="1">
    <citation type="submission" date="2020-05" db="EMBL/GenBank/DDBJ databases">
        <authorList>
            <person name="Chiriac C."/>
            <person name="Salcher M."/>
            <person name="Ghai R."/>
            <person name="Kavagutti S V."/>
        </authorList>
    </citation>
    <scope>NUCLEOTIDE SEQUENCE</scope>
</reference>
<proteinExistence type="predicted"/>
<dbReference type="AlphaFoldDB" id="A0A6J6T674"/>
<evidence type="ECO:0000256" key="6">
    <source>
        <dbReference type="SAM" id="Phobius"/>
    </source>
</evidence>
<dbReference type="PANTHER" id="PTHR30353">
    <property type="entry name" value="INNER MEMBRANE PROTEIN DEDA-RELATED"/>
    <property type="match status" value="1"/>
</dbReference>
<gene>
    <name evidence="8" type="ORF">UFOPK2809_00437</name>
</gene>
<evidence type="ECO:0000256" key="4">
    <source>
        <dbReference type="ARBA" id="ARBA00022989"/>
    </source>
</evidence>
<feature type="transmembrane region" description="Helical" evidence="6">
    <location>
        <begin position="153"/>
        <end position="175"/>
    </location>
</feature>
<feature type="transmembrane region" description="Helical" evidence="6">
    <location>
        <begin position="125"/>
        <end position="146"/>
    </location>
</feature>
<keyword evidence="5 6" id="KW-0472">Membrane</keyword>
<accession>A0A6J6T674</accession>
<evidence type="ECO:0000256" key="5">
    <source>
        <dbReference type="ARBA" id="ARBA00023136"/>
    </source>
</evidence>
<sequence length="217" mass="23712">MHALTSLVQSLGPDPEALLKSLGAVAFWVALAIIFAECGLLIGFFLPGDSLLFIVGMLIAQGFIAINIGVAVLLLIIAAIIGNIVGYWIGLKAGPALFKRPDSKLFKKEYVDKTHAFFEKYGARAIVMARFVPIVRTFITAIAGVGRMDFRKYVIFSFIGAVLWAGCVTLAGYFLGNIEFVKKNIEIILILVVFVSILPIIFEYVKHRRERAAGDGS</sequence>
<feature type="transmembrane region" description="Helical" evidence="6">
    <location>
        <begin position="58"/>
        <end position="89"/>
    </location>
</feature>
<feature type="transmembrane region" description="Helical" evidence="6">
    <location>
        <begin position="25"/>
        <end position="46"/>
    </location>
</feature>
<feature type="transmembrane region" description="Helical" evidence="6">
    <location>
        <begin position="187"/>
        <end position="205"/>
    </location>
</feature>
<feature type="domain" description="VTT" evidence="7">
    <location>
        <begin position="46"/>
        <end position="173"/>
    </location>
</feature>
<keyword evidence="4 6" id="KW-1133">Transmembrane helix</keyword>
<dbReference type="GO" id="GO:0005886">
    <property type="term" value="C:plasma membrane"/>
    <property type="evidence" value="ECO:0007669"/>
    <property type="project" value="UniProtKB-SubCell"/>
</dbReference>
<evidence type="ECO:0000313" key="8">
    <source>
        <dbReference type="EMBL" id="CAB4742646.1"/>
    </source>
</evidence>